<dbReference type="PANTHER" id="PTHR32114:SF2">
    <property type="entry name" value="ABC TRANSPORTER ABCH.3"/>
    <property type="match status" value="1"/>
</dbReference>
<sequence length="1138" mass="125296">MKILSLRLKNLNSLKGETHIDFTAPAFADGLFAITGPTGAGKTTLLDAICLALFHRTPRMATLSAAHNPLMTEHTADCLAEVEFESRGQRYRAFWAQRRARDKVDGRLQAPQVELALADGRIITTSIKEKLEETEARTGLDFDRFTRSVLLAQGQFADFLNSSDKDRAELLEQLTGTDIYSDISQRVYQQTEQRKREVEQLQARAGGVQLLPEPERAALQEQAEQLAAQLPPLLAAQQHSREALAWRQELDRVQAQLRMADADTGAAQQALEEAAPARERLLRAQPAEGAWPAYSHWQQAQRARAEASEGRERAQQRHAGHRELERNGLWQCLQLARHSVQASNEALHRDQQRFDQLQAIQTGVAAHAQLGEQLPGWRAGFIQLQKASQRQTQAQQALGDAAGKHAQAQAQLQAGEAERAGLASALEQAIAQRDTQAGQFNAASTGTSLDALRASRDQLRERYGSLRDLSPLAEKRQMLRAQIRDEQAQLQQLQAALVDDEQQLSAAQTALVAAKASWDDRQRIATLERQIMDLAGHRAALEDGQACPLCGATEHPAIEQYRQLDPSAAQAAASAAEQQYRQAYEHQQRCELQRATRQAELSRAGQQLQALDGQYLALGNAWAAHCAQLQLALGEGDEQTALQAELDATRAAGTQLSEQVARLEKLQTALQAAQQHCNEQQLALDRHDTRLLGLREALALAAGREQESREHHAAAVGESERLRERLSADLPGGELPADSGAWLQQREQEWTQWRQREAELQQLQQLLVQRRSDAGQADAQGRHWQQRWDDSGHAAAPGPALAAVAEPAAALRQAIAALEQVQQQLQRAAAEAHAAEVLLESRTQDLRQAETRLDAALREHGFANVEALLAARLPPEQRASLQAQQEALAQALADARSRAAQLREREQELQASPRSDADVEQLQRQAQESEAAVAQARDQTTQLRTRLELDQAQRRGLQALQAQIAEAGARLEQWQHLNGLIGSAQGDKFRTFAQGLTLDQLVRLANQHLQRLDGGRYLLARAGTGLALSVLDTWQADARRDTRTLSGGESFLVSLALALGLSDLVSHKTRIDSFFLDEGFGSLDPDSLDVALDALDSLNAQGKLIGVISHVDAVKERIPVQIQVRKTRGLGHSTVLSP</sequence>
<dbReference type="EMBL" id="LLXS01000010">
    <property type="protein sequence ID" value="KRG44024.1"/>
    <property type="molecule type" value="Genomic_DNA"/>
</dbReference>
<keyword evidence="1" id="KW-0175">Coiled coil</keyword>
<keyword evidence="5" id="KW-1185">Reference proteome</keyword>
<feature type="coiled-coil region" evidence="1">
    <location>
        <begin position="656"/>
        <end position="683"/>
    </location>
</feature>
<dbReference type="GO" id="GO:0016887">
    <property type="term" value="F:ATP hydrolysis activity"/>
    <property type="evidence" value="ECO:0007669"/>
    <property type="project" value="InterPro"/>
</dbReference>
<dbReference type="GO" id="GO:0006302">
    <property type="term" value="P:double-strand break repair"/>
    <property type="evidence" value="ECO:0007669"/>
    <property type="project" value="InterPro"/>
</dbReference>
<organism evidence="4 5">
    <name type="scientific">Stenotrophomonas pictorum JCM 9942</name>
    <dbReference type="NCBI Taxonomy" id="1236960"/>
    <lineage>
        <taxon>Bacteria</taxon>
        <taxon>Pseudomonadati</taxon>
        <taxon>Pseudomonadota</taxon>
        <taxon>Gammaproteobacteria</taxon>
        <taxon>Lysobacterales</taxon>
        <taxon>Lysobacteraceae</taxon>
        <taxon>Stenotrophomonas</taxon>
    </lineage>
</organism>
<evidence type="ECO:0000256" key="2">
    <source>
        <dbReference type="SAM" id="MobiDB-lite"/>
    </source>
</evidence>
<evidence type="ECO:0000313" key="5">
    <source>
        <dbReference type="Proteomes" id="UP000050836"/>
    </source>
</evidence>
<dbReference type="InterPro" id="IPR027417">
    <property type="entry name" value="P-loop_NTPase"/>
</dbReference>
<dbReference type="Pfam" id="PF13558">
    <property type="entry name" value="SbcC_Walker_B"/>
    <property type="match status" value="1"/>
</dbReference>
<comment type="caution">
    <text evidence="4">The sequence shown here is derived from an EMBL/GenBank/DDBJ whole genome shotgun (WGS) entry which is preliminary data.</text>
</comment>
<dbReference type="PANTHER" id="PTHR32114">
    <property type="entry name" value="ABC TRANSPORTER ABCH.3"/>
    <property type="match status" value="1"/>
</dbReference>
<dbReference type="RefSeq" id="WP_057505834.1">
    <property type="nucleotide sequence ID" value="NZ_LLXS01000010.1"/>
</dbReference>
<feature type="compositionally biased region" description="Basic and acidic residues" evidence="2">
    <location>
        <begin position="899"/>
        <end position="908"/>
    </location>
</feature>
<dbReference type="SUPFAM" id="SSF52540">
    <property type="entry name" value="P-loop containing nucleoside triphosphate hydrolases"/>
    <property type="match status" value="1"/>
</dbReference>
<evidence type="ECO:0000259" key="3">
    <source>
        <dbReference type="Pfam" id="PF13476"/>
    </source>
</evidence>
<feature type="coiled-coil region" evidence="1">
    <location>
        <begin position="449"/>
        <end position="510"/>
    </location>
</feature>
<reference evidence="4 5" key="1">
    <citation type="submission" date="2015-10" db="EMBL/GenBank/DDBJ databases">
        <title>Genome sequencing and analysis of members of genus Stenotrophomonas.</title>
        <authorList>
            <person name="Patil P.P."/>
            <person name="Midha S."/>
            <person name="Patil P.B."/>
        </authorList>
    </citation>
    <scope>NUCLEOTIDE SEQUENCE [LARGE SCALE GENOMIC DNA]</scope>
    <source>
        <strain evidence="4 5">JCM 9942</strain>
    </source>
</reference>
<dbReference type="InterPro" id="IPR038729">
    <property type="entry name" value="Rad50/SbcC_AAA"/>
</dbReference>
<feature type="region of interest" description="Disordered" evidence="2">
    <location>
        <begin position="295"/>
        <end position="322"/>
    </location>
</feature>
<name>A0A0R0ATS1_9GAMM</name>
<feature type="compositionally biased region" description="Basic and acidic residues" evidence="2">
    <location>
        <begin position="704"/>
        <end position="722"/>
    </location>
</feature>
<accession>A0A0R0ATS1</accession>
<dbReference type="Proteomes" id="UP000050836">
    <property type="component" value="Unassembled WGS sequence"/>
</dbReference>
<feature type="domain" description="Rad50/SbcC-type AAA" evidence="3">
    <location>
        <begin position="5"/>
        <end position="203"/>
    </location>
</feature>
<feature type="region of interest" description="Disordered" evidence="2">
    <location>
        <begin position="899"/>
        <end position="919"/>
    </location>
</feature>
<dbReference type="Pfam" id="PF13476">
    <property type="entry name" value="AAA_23"/>
    <property type="match status" value="1"/>
</dbReference>
<protein>
    <recommendedName>
        <fullName evidence="3">Rad50/SbcC-type AAA domain-containing protein</fullName>
    </recommendedName>
</protein>
<gene>
    <name evidence="4" type="ORF">ARC78_06790</name>
</gene>
<evidence type="ECO:0000313" key="4">
    <source>
        <dbReference type="EMBL" id="KRG44024.1"/>
    </source>
</evidence>
<dbReference type="Gene3D" id="3.40.50.300">
    <property type="entry name" value="P-loop containing nucleotide triphosphate hydrolases"/>
    <property type="match status" value="2"/>
</dbReference>
<proteinExistence type="predicted"/>
<feature type="compositionally biased region" description="Basic and acidic residues" evidence="2">
    <location>
        <begin position="303"/>
        <end position="322"/>
    </location>
</feature>
<dbReference type="AlphaFoldDB" id="A0A0R0ATS1"/>
<evidence type="ECO:0000256" key="1">
    <source>
        <dbReference type="SAM" id="Coils"/>
    </source>
</evidence>
<feature type="region of interest" description="Disordered" evidence="2">
    <location>
        <begin position="702"/>
        <end position="722"/>
    </location>
</feature>